<evidence type="ECO:0000313" key="1">
    <source>
        <dbReference type="EMBL" id="WVX80940.1"/>
    </source>
</evidence>
<sequence length="68" mass="7995">MKSIIIEMNHLMEKTIFYADYIEGKCYPVDHSTFEKVIADLFVLFRTKTKPAYVSISDYDVLSCYVPY</sequence>
<evidence type="ECO:0000313" key="2">
    <source>
        <dbReference type="Proteomes" id="UP001357223"/>
    </source>
</evidence>
<gene>
    <name evidence="1" type="ORF">R4Z09_27610</name>
</gene>
<proteinExistence type="predicted"/>
<dbReference type="EMBL" id="CP137640">
    <property type="protein sequence ID" value="WVX80940.1"/>
    <property type="molecule type" value="Genomic_DNA"/>
</dbReference>
<keyword evidence="2" id="KW-1185">Reference proteome</keyword>
<protein>
    <submittedName>
        <fullName evidence="1">Uncharacterized protein</fullName>
    </submittedName>
</protein>
<name>A0ABZ2CB24_9BACI</name>
<dbReference type="RefSeq" id="WP_338449870.1">
    <property type="nucleotide sequence ID" value="NZ_CP137640.1"/>
</dbReference>
<accession>A0ABZ2CB24</accession>
<reference evidence="1 2" key="1">
    <citation type="submission" date="2023-10" db="EMBL/GenBank/DDBJ databases">
        <title>Niallia locisalis sp.nov. isolated from a salt pond sample.</title>
        <authorList>
            <person name="Li X.-J."/>
            <person name="Dong L."/>
        </authorList>
    </citation>
    <scope>NUCLEOTIDE SEQUENCE [LARGE SCALE GENOMIC DNA]</scope>
    <source>
        <strain evidence="1 2">DSM 29761</strain>
    </source>
</reference>
<organism evidence="1 2">
    <name type="scientific">Niallia oryzisoli</name>
    <dbReference type="NCBI Taxonomy" id="1737571"/>
    <lineage>
        <taxon>Bacteria</taxon>
        <taxon>Bacillati</taxon>
        <taxon>Bacillota</taxon>
        <taxon>Bacilli</taxon>
        <taxon>Bacillales</taxon>
        <taxon>Bacillaceae</taxon>
        <taxon>Niallia</taxon>
    </lineage>
</organism>
<dbReference type="Proteomes" id="UP001357223">
    <property type="component" value="Chromosome"/>
</dbReference>